<protein>
    <submittedName>
        <fullName evidence="1">Uncharacterized protein</fullName>
    </submittedName>
</protein>
<accession>A0ACB7P5L9</accession>
<keyword evidence="2" id="KW-1185">Reference proteome</keyword>
<organism evidence="1 2">
    <name type="scientific">Chaetomium tenue</name>
    <dbReference type="NCBI Taxonomy" id="1854479"/>
    <lineage>
        <taxon>Eukaryota</taxon>
        <taxon>Fungi</taxon>
        <taxon>Dikarya</taxon>
        <taxon>Ascomycota</taxon>
        <taxon>Pezizomycotina</taxon>
        <taxon>Sordariomycetes</taxon>
        <taxon>Sordariomycetidae</taxon>
        <taxon>Sordariales</taxon>
        <taxon>Chaetomiaceae</taxon>
        <taxon>Chaetomium</taxon>
    </lineage>
</organism>
<evidence type="ECO:0000313" key="2">
    <source>
        <dbReference type="Proteomes" id="UP000724584"/>
    </source>
</evidence>
<dbReference type="Proteomes" id="UP000724584">
    <property type="component" value="Unassembled WGS sequence"/>
</dbReference>
<comment type="caution">
    <text evidence="1">The sequence shown here is derived from an EMBL/GenBank/DDBJ whole genome shotgun (WGS) entry which is preliminary data.</text>
</comment>
<reference evidence="1 2" key="1">
    <citation type="journal article" date="2021" name="Nat. Commun.">
        <title>Genetic determinants of endophytism in the Arabidopsis root mycobiome.</title>
        <authorList>
            <person name="Mesny F."/>
            <person name="Miyauchi S."/>
            <person name="Thiergart T."/>
            <person name="Pickel B."/>
            <person name="Atanasova L."/>
            <person name="Karlsson M."/>
            <person name="Huettel B."/>
            <person name="Barry K.W."/>
            <person name="Haridas S."/>
            <person name="Chen C."/>
            <person name="Bauer D."/>
            <person name="Andreopoulos W."/>
            <person name="Pangilinan J."/>
            <person name="LaButti K."/>
            <person name="Riley R."/>
            <person name="Lipzen A."/>
            <person name="Clum A."/>
            <person name="Drula E."/>
            <person name="Henrissat B."/>
            <person name="Kohler A."/>
            <person name="Grigoriev I.V."/>
            <person name="Martin F.M."/>
            <person name="Hacquard S."/>
        </authorList>
    </citation>
    <scope>NUCLEOTIDE SEQUENCE [LARGE SCALE GENOMIC DNA]</scope>
    <source>
        <strain evidence="1 2">MPI-SDFR-AT-0079</strain>
    </source>
</reference>
<dbReference type="EMBL" id="JAGIZQ010000004">
    <property type="protein sequence ID" value="KAH6631317.1"/>
    <property type="molecule type" value="Genomic_DNA"/>
</dbReference>
<sequence>MAANTPIAIIGMSCRFAGDVDNPEKLWNLLAEGRSAWSEIPKDRFNIDGFHHPNFEKLNGTNVVGGHFLKEDVGLFDANFFSLSAETAAALDPQFRLQLESTYEALESAGISLQDVAGSNTSVYAGSFFRDYHESLVRDPDALPRFLLMGTGAAMASNRLSHFFDLRGPSMSVDTGCSTTLTALHQGCQSLKTGESNMSIVGGANVMFNPDMFLAMSSMTLISKDGKSYAFDSRANGYGRGEGSATVVLKRLDDALRDGDPIRAIIRDSGVNQDGKTETITTPSGEAQEALVRECYRRAGLDPAQTTYFEAHGTGTPTGDPIEVAAIASVFKDTRTHGEPLRIGSVKTNIGHTETASGVAAIIKVALALEKGQIPPSINFEKPNAKLHLDEWNLKVPTSLESWPEPDGVRRASINNFGYGGSNAHVIMESLDSFVAASASAVRVSAPTNGNGNGVTNGYRNGTNGHTHGHTNGMNGTNGHTNGTNGHSHGHSRKDSGISMVEEEEDQARSRIFLLSGKDERATQAMADNLKNHLLSVSPADEEAFLDNLAYTLGHRRSQFPWMSTFAASSIAGLVKTLDSGRNKPVKREASSTPRLGFVYTGQGAQWWAMGRELVDVYPVFKAALLDCDAHLKKLGARWNMIEELNRDQETSRVNQLDYSTPVCVAVQIALTQLLRAWGINPTAVTSHSSGEIAAAFAAGALDLASAMTIAFARGGLASEGSRQFARKGGMVAVGLGAKDSEKYLPRITDGKVVLACENSPSSITVSGDVCGLDQLEALLKQDNIFARRLKVDAAWHSHHMEAVADAYYASMENKVRPAQKRLDLVFSSPATGTRLDDVDEIGSPGHWVRSLTGPVRFVEAYRSMCFETPGGEPAVDMVIEVGPHAALSGPIQDIMGLPEFKDVDIPYASCLIRKQNAVDTMQALVSNLMQKSYPLNLGAVNFPYGKHGLKVLHDLPRYPWNHQTRHWSEPRANKALRARAEKPHDLLGSLVLGTNLSAPSWRHFVRINDVPWIRDHVVQNTIIYPAAGYLSMAIEGASYLASRQFPDRKLQGYQLRDVDILNALVVPETSEGIELQLSLRPCGDRALDTKDYSEFQVQSVSSDNKWTDHCKGLIMVEYAPAGGEQDARKPRWNVTPAADDSAYRVRISPRDIYASLKSGGISHGPIFQNLKTIRARGKQSVTSFTVVDSTATMPKQHQHEHVVHPTTLDSVFQAAYTALPGAGNTVGTPKVPRSIRKLWISHDITSQAGHAFKAYTDLNHADAQTMTTSITVTNTTPSPTPQTIPQTPVLTITDFLYHSIGPSSPPSSPPHTHQKFSTALWAPDTHFLPPSYLRRHLGSELSPHEAAQLLDLRRACLLYMQDALAGLTSADVGALEGFQRKFYLWMRLQVEVARTGGCESWVGDGVGEKKRVRVLERVREGSANGEMVCRLGERIVGILRGECTALELMLEGGLLSRYYLEGLKWARANAKLGELVAMHAHRNPRARVLEIGGGTGGATTQILGALGRNGRGREAVGSYDFTDVSSGFFEKAREKFGGEWEGVMRYKKLDIEIDPVEQGFEEGGYDVVVACQVLHATQSMERTMANVRKLLKPGGKLFIMETTKDQMDIQFVFGFLQGWWLSEEEDRKFSPSLTVPMWDRVLHKTGFRGVEAEVRDCDDDELYSFSVVSSTAVTSAPKFDFDIALVTAGTSAPDSWVDQLRLSIGILTWTVPNVHTLEDASVDNNKVCIFIDDPENPILANANPIQFEGLKALCTRSKGLLWLTQGGADTCTNPLASLASGFLRSLRQEYSGKRLGTLDMDPSQPMWTPEAVKSITEVFKGFFDESTGTDSPSDYEFAERDGIIHIPRYLKDTDRNNTVFGPAPEAPAPRLEPFLQADRPLRLTIGTTGLLDTLAFDDDPTAAEPLPDDFVEVEPRAFGVNFRDVMVAMGQLKSKVMGYDCAGVVKRVSPGAAAMGYRPGDRVSVLLRGHYGSKTRVHWSSVVHIPNEMTFETAASLPTQYVTAYLSLYDMARLQPGESVLIHSATGGVGQAAVMLAQRVGAEVFVTVGTEEKRRFVMEHYGIAADHIFSSRDTAFAQGIMDVTEGKGVDVVLNSLAGSLLQESFNCLAPFGRFVELGKRDFELNNSLAMEAFTRAVSFSSVDVITLGERKPMQANRILKHVVKLVAAKEIDAVHPVTVYPLSDVEKAFRLMQAGKHMGKIVLAVTPETLVPVIPRTATTRLRPDASYMVVGGFGGIGRSICHWLAEHGARHLVVVSRSANTGGKINSLREELEATGHNVDVTAIGCDISKMGELKRALDEHARARRPPIKGIIHGGMELRDSVLEHMTLDDHNAALAPKVQGSWNLHHYFAEQDDLDFYIMLSSLIGVVGFASQANYSAGGAFQDALARHRVEQGLTGVSIDLGIVKSVGYLADDEQGKTITALERHGFTALSEDDVLAAIGSAIATPYAGSLALGLNTGPTKSEDSPLQRDLRFASLAYQQPAAAAASQNGGGPKTGSTPNDLPTLLSNSTTLPDATAHVAGALARKLTDIFMLAEGDVVADKSLAAYGVDSLVAVELRNMLALKAGADLSIFDIMQSASLGGLAGTVAVRSRFVECSS</sequence>
<evidence type="ECO:0000313" key="1">
    <source>
        <dbReference type="EMBL" id="KAH6631317.1"/>
    </source>
</evidence>
<proteinExistence type="predicted"/>
<name>A0ACB7P5L9_9PEZI</name>
<gene>
    <name evidence="1" type="ORF">F5144DRAFT_647796</name>
</gene>